<evidence type="ECO:0000256" key="8">
    <source>
        <dbReference type="PIRNR" id="PIRNR001361"/>
    </source>
</evidence>
<dbReference type="UniPathway" id="UPA00053">
    <property type="reaction ID" value="UER00084"/>
</dbReference>
<evidence type="ECO:0000256" key="7">
    <source>
        <dbReference type="ARBA" id="ARBA00047508"/>
    </source>
</evidence>
<organism evidence="10 11">
    <name type="scientific">Ruthia magnifica subsp. Calyptogena magnifica</name>
    <dbReference type="NCBI Taxonomy" id="413404"/>
    <lineage>
        <taxon>Bacteria</taxon>
        <taxon>Pseudomonadati</taxon>
        <taxon>Pseudomonadota</taxon>
        <taxon>Gammaproteobacteria</taxon>
        <taxon>Candidatus Pseudothioglobaceae</taxon>
        <taxon>Candidatus Ruthturnera</taxon>
    </lineage>
</organism>
<keyword evidence="5 8" id="KW-0808">Transferase</keyword>
<comment type="function">
    <text evidence="1 8">Stereospecific condensation of phosphoenolpyruvate (PEP) and D-erythrose-4-phosphate (E4P) giving rise to 3-deoxy-D-arabino-heptulosonate-7-phosphate (DAHP).</text>
</comment>
<dbReference type="GO" id="GO:0008652">
    <property type="term" value="P:amino acid biosynthetic process"/>
    <property type="evidence" value="ECO:0007669"/>
    <property type="project" value="UniProtKB-KW"/>
</dbReference>
<protein>
    <recommendedName>
        <fullName evidence="8">Phospho-2-dehydro-3-deoxyheptonate aldolase</fullName>
        <ecNumber evidence="8">2.5.1.54</ecNumber>
    </recommendedName>
</protein>
<dbReference type="GO" id="GO:0009423">
    <property type="term" value="P:chorismate biosynthetic process"/>
    <property type="evidence" value="ECO:0007669"/>
    <property type="project" value="UniProtKB-UniPathway"/>
</dbReference>
<reference evidence="10 11" key="1">
    <citation type="journal article" date="2007" name="Science">
        <title>The Calyptogena magnifica chemoautotrophic symbiont genome.</title>
        <authorList>
            <person name="Newton I.L.G."/>
            <person name="Woyke T."/>
            <person name="Auchtung T.A."/>
            <person name="Dilly G.F."/>
            <person name="Dutton R.J."/>
            <person name="Fisher M.C."/>
            <person name="Fontanez K.M."/>
            <person name="Lau E."/>
            <person name="Stewart F.J."/>
            <person name="Richardson P.M."/>
            <person name="Barry K.W."/>
            <person name="Saunders E."/>
            <person name="Detter J.C."/>
            <person name="Wu D."/>
            <person name="Eisen J.A."/>
            <person name="Cavanaugh C.M."/>
        </authorList>
    </citation>
    <scope>NUCLEOTIDE SEQUENCE [LARGE SCALE GENOMIC DNA]</scope>
    <source>
        <strain evidence="10 11">Cm</strain>
    </source>
</reference>
<dbReference type="NCBIfam" id="NF009396">
    <property type="entry name" value="PRK12756.1"/>
    <property type="match status" value="1"/>
</dbReference>
<dbReference type="eggNOG" id="COG0722">
    <property type="taxonomic scope" value="Bacteria"/>
</dbReference>
<comment type="catalytic activity">
    <reaction evidence="7 8">
        <text>D-erythrose 4-phosphate + phosphoenolpyruvate + H2O = 7-phospho-2-dehydro-3-deoxy-D-arabino-heptonate + phosphate</text>
        <dbReference type="Rhea" id="RHEA:14717"/>
        <dbReference type="ChEBI" id="CHEBI:15377"/>
        <dbReference type="ChEBI" id="CHEBI:16897"/>
        <dbReference type="ChEBI" id="CHEBI:43474"/>
        <dbReference type="ChEBI" id="CHEBI:58394"/>
        <dbReference type="ChEBI" id="CHEBI:58702"/>
        <dbReference type="EC" id="2.5.1.54"/>
    </reaction>
</comment>
<accession>A1AVX6</accession>
<dbReference type="OrthoDB" id="9807331at2"/>
<dbReference type="InterPro" id="IPR013785">
    <property type="entry name" value="Aldolase_TIM"/>
</dbReference>
<dbReference type="STRING" id="413404.Rmag_0305"/>
<keyword evidence="6 8" id="KW-0057">Aromatic amino acid biosynthesis</keyword>
<dbReference type="PANTHER" id="PTHR21225:SF12">
    <property type="entry name" value="PHOSPHO-2-DEHYDRO-3-DEOXYHEPTONATE ALDOLASE, TYROSINE-INHIBITED"/>
    <property type="match status" value="1"/>
</dbReference>
<evidence type="ECO:0000256" key="3">
    <source>
        <dbReference type="ARBA" id="ARBA00007985"/>
    </source>
</evidence>
<dbReference type="GO" id="GO:0009073">
    <property type="term" value="P:aromatic amino acid family biosynthetic process"/>
    <property type="evidence" value="ECO:0007669"/>
    <property type="project" value="UniProtKB-KW"/>
</dbReference>
<dbReference type="EC" id="2.5.1.54" evidence="8"/>
<dbReference type="Proteomes" id="UP000002587">
    <property type="component" value="Chromosome"/>
</dbReference>
<name>A1AVX6_RUTMC</name>
<dbReference type="NCBIfam" id="NF009395">
    <property type="entry name" value="PRK12755.1"/>
    <property type="match status" value="1"/>
</dbReference>
<dbReference type="GO" id="GO:0042802">
    <property type="term" value="F:identical protein binding"/>
    <property type="evidence" value="ECO:0007669"/>
    <property type="project" value="UniProtKB-ARBA"/>
</dbReference>
<dbReference type="SUPFAM" id="SSF51569">
    <property type="entry name" value="Aldolase"/>
    <property type="match status" value="1"/>
</dbReference>
<evidence type="ECO:0000256" key="2">
    <source>
        <dbReference type="ARBA" id="ARBA00004688"/>
    </source>
</evidence>
<evidence type="ECO:0000259" key="9">
    <source>
        <dbReference type="Pfam" id="PF00793"/>
    </source>
</evidence>
<dbReference type="GO" id="GO:0005737">
    <property type="term" value="C:cytoplasm"/>
    <property type="evidence" value="ECO:0007669"/>
    <property type="project" value="TreeGrafter"/>
</dbReference>
<dbReference type="NCBIfam" id="TIGR00034">
    <property type="entry name" value="aroFGH"/>
    <property type="match status" value="1"/>
</dbReference>
<sequence length="364" mass="40400">MLKKILNKISNIRITKIESITPPIGFIKKYPVKKPQSDFIIHSRKTIADIISGKDKRLLVVVGPCSIHDPKAAIDYAQRLLKIKQKLDQDLFIIMRVYFEKPRTTIGWKGLIYDPNLDNSFDMEKGFDLARSLLLGLSKMGMPSATEYLDLITPQYISDLISWGAIGARTTESQTHRELASGLSCPVGFKNGTNGNIQIAIDAIVSASNSHMFWSISKKGVANRYTTTGNPNCHIILRGAADGPNYSKENIDNAAKQLIKDGLLGRVMVDFSHANSEKNFKNQLLVGNEIVKQVSLGSDKIFGVMIESNIYEGAQAVDELKSLEYGVSITDACLGWQDTENLLKILASSVQARNTYFYTKSLTF</sequence>
<dbReference type="InterPro" id="IPR006219">
    <property type="entry name" value="DAHP_synth_1"/>
</dbReference>
<keyword evidence="4 8" id="KW-0028">Amino-acid biosynthesis</keyword>
<evidence type="ECO:0000256" key="6">
    <source>
        <dbReference type="ARBA" id="ARBA00023141"/>
    </source>
</evidence>
<evidence type="ECO:0000256" key="5">
    <source>
        <dbReference type="ARBA" id="ARBA00022679"/>
    </source>
</evidence>
<evidence type="ECO:0000256" key="1">
    <source>
        <dbReference type="ARBA" id="ARBA00003726"/>
    </source>
</evidence>
<evidence type="ECO:0000256" key="4">
    <source>
        <dbReference type="ARBA" id="ARBA00022605"/>
    </source>
</evidence>
<keyword evidence="11" id="KW-1185">Reference proteome</keyword>
<dbReference type="PIRSF" id="PIRSF001361">
    <property type="entry name" value="DAHP_synthase"/>
    <property type="match status" value="1"/>
</dbReference>
<dbReference type="GO" id="GO:0003849">
    <property type="term" value="F:3-deoxy-7-phosphoheptulonate synthase activity"/>
    <property type="evidence" value="ECO:0007669"/>
    <property type="project" value="UniProtKB-EC"/>
</dbReference>
<comment type="pathway">
    <text evidence="2 8">Metabolic intermediate biosynthesis; chorismate biosynthesis; chorismate from D-erythrose 4-phosphate and phosphoenolpyruvate: step 1/7.</text>
</comment>
<dbReference type="AlphaFoldDB" id="A1AVX6"/>
<dbReference type="Gene3D" id="3.20.20.70">
    <property type="entry name" value="Aldolase class I"/>
    <property type="match status" value="1"/>
</dbReference>
<dbReference type="PANTHER" id="PTHR21225">
    <property type="entry name" value="PHOSPHO-2-DEHYDRO-3-DEOXYHEPTONATE ALDOLASE DAHP SYNTHETASE"/>
    <property type="match status" value="1"/>
</dbReference>
<dbReference type="KEGG" id="rma:Rmag_0305"/>
<gene>
    <name evidence="10" type="ordered locus">Rmag_0305</name>
</gene>
<dbReference type="Pfam" id="PF00793">
    <property type="entry name" value="DAHP_synth_1"/>
    <property type="match status" value="1"/>
</dbReference>
<proteinExistence type="inferred from homology"/>
<dbReference type="InterPro" id="IPR006218">
    <property type="entry name" value="DAHP1/KDSA"/>
</dbReference>
<dbReference type="HOGENOM" id="CLU_030903_0_1_6"/>
<dbReference type="EMBL" id="CP000488">
    <property type="protein sequence ID" value="ABL02083.1"/>
    <property type="molecule type" value="Genomic_DNA"/>
</dbReference>
<evidence type="ECO:0000313" key="10">
    <source>
        <dbReference type="EMBL" id="ABL02083.1"/>
    </source>
</evidence>
<comment type="similarity">
    <text evidence="3 8">Belongs to the class-I DAHP synthase family.</text>
</comment>
<feature type="domain" description="DAHP synthetase I/KDSA" evidence="9">
    <location>
        <begin position="45"/>
        <end position="343"/>
    </location>
</feature>
<dbReference type="FunFam" id="3.20.20.70:FF:000005">
    <property type="entry name" value="Phospho-2-dehydro-3-deoxyheptonate aldolase"/>
    <property type="match status" value="1"/>
</dbReference>
<evidence type="ECO:0000313" key="11">
    <source>
        <dbReference type="Proteomes" id="UP000002587"/>
    </source>
</evidence>
<dbReference type="RefSeq" id="WP_011737708.1">
    <property type="nucleotide sequence ID" value="NC_008610.1"/>
</dbReference>